<proteinExistence type="predicted"/>
<dbReference type="EMBL" id="CWQJ01000023">
    <property type="protein sequence ID" value="CSC60945.1"/>
    <property type="molecule type" value="Genomic_DNA"/>
</dbReference>
<reference evidence="1 2" key="1">
    <citation type="submission" date="2015-07" db="EMBL/GenBank/DDBJ databases">
        <authorList>
            <consortium name="Pathogen Informatics"/>
        </authorList>
    </citation>
    <scope>NUCLEOTIDE SEQUENCE [LARGE SCALE GENOMIC DNA]</scope>
    <source>
        <strain evidence="1 2">A325</strain>
    </source>
</reference>
<name>A0A655Z7Q8_VIBCL</name>
<dbReference type="AlphaFoldDB" id="A0A655Z7Q8"/>
<organism evidence="1 2">
    <name type="scientific">Vibrio cholerae</name>
    <dbReference type="NCBI Taxonomy" id="666"/>
    <lineage>
        <taxon>Bacteria</taxon>
        <taxon>Pseudomonadati</taxon>
        <taxon>Pseudomonadota</taxon>
        <taxon>Gammaproteobacteria</taxon>
        <taxon>Vibrionales</taxon>
        <taxon>Vibrionaceae</taxon>
        <taxon>Vibrio</taxon>
    </lineage>
</organism>
<dbReference type="Proteomes" id="UP000046067">
    <property type="component" value="Unassembled WGS sequence"/>
</dbReference>
<sequence>MTPAGMRSAIFSINTKIEVGVCSAGLSTTQQPAARAGANFHAAISIGKFQGMICPTTPIGSGKW</sequence>
<protein>
    <submittedName>
        <fullName evidence="1">Uncharacterized protein</fullName>
    </submittedName>
</protein>
<gene>
    <name evidence="1" type="ORF">ERS013201_03064</name>
</gene>
<evidence type="ECO:0000313" key="1">
    <source>
        <dbReference type="EMBL" id="CSC60945.1"/>
    </source>
</evidence>
<accession>A0A655Z7Q8</accession>
<evidence type="ECO:0000313" key="2">
    <source>
        <dbReference type="Proteomes" id="UP000046067"/>
    </source>
</evidence>